<comment type="caution">
    <text evidence="3">The sequence shown here is derived from an EMBL/GenBank/DDBJ whole genome shotgun (WGS) entry which is preliminary data.</text>
</comment>
<feature type="signal peptide" evidence="2">
    <location>
        <begin position="1"/>
        <end position="17"/>
    </location>
</feature>
<reference evidence="3" key="1">
    <citation type="submission" date="2019-11" db="EMBL/GenBank/DDBJ databases">
        <title>Leishmania tarentolae CDS.</title>
        <authorList>
            <person name="Goto Y."/>
            <person name="Yamagishi J."/>
        </authorList>
    </citation>
    <scope>NUCLEOTIDE SEQUENCE [LARGE SCALE GENOMIC DNA]</scope>
    <source>
        <strain evidence="3">Parrot Tar II</strain>
    </source>
</reference>
<feature type="chain" id="PRO_5024887732" description="Secreted protein" evidence="2">
    <location>
        <begin position="18"/>
        <end position="153"/>
    </location>
</feature>
<evidence type="ECO:0000256" key="1">
    <source>
        <dbReference type="SAM" id="Phobius"/>
    </source>
</evidence>
<proteinExistence type="predicted"/>
<evidence type="ECO:0008006" key="5">
    <source>
        <dbReference type="Google" id="ProtNLM"/>
    </source>
</evidence>
<evidence type="ECO:0000313" key="3">
    <source>
        <dbReference type="EMBL" id="GET87346.1"/>
    </source>
</evidence>
<organism evidence="3 4">
    <name type="scientific">Leishmania tarentolae</name>
    <name type="common">Sauroleishmania tarentolae</name>
    <dbReference type="NCBI Taxonomy" id="5689"/>
    <lineage>
        <taxon>Eukaryota</taxon>
        <taxon>Discoba</taxon>
        <taxon>Euglenozoa</taxon>
        <taxon>Kinetoplastea</taxon>
        <taxon>Metakinetoplastina</taxon>
        <taxon>Trypanosomatida</taxon>
        <taxon>Trypanosomatidae</taxon>
        <taxon>Leishmaniinae</taxon>
        <taxon>Leishmania</taxon>
        <taxon>lizard Leishmania</taxon>
    </lineage>
</organism>
<keyword evidence="4" id="KW-1185">Reference proteome</keyword>
<gene>
    <name evidence="3" type="ORF">LtaPh_1514751</name>
</gene>
<accession>A0A640KCC2</accession>
<dbReference type="Proteomes" id="UP000419144">
    <property type="component" value="Unassembled WGS sequence"/>
</dbReference>
<keyword evidence="2" id="KW-0732">Signal</keyword>
<keyword evidence="1" id="KW-1133">Transmembrane helix</keyword>
<protein>
    <recommendedName>
        <fullName evidence="5">Secreted protein</fullName>
    </recommendedName>
</protein>
<dbReference type="AlphaFoldDB" id="A0A640KCC2"/>
<name>A0A640KCC2_LEITA</name>
<dbReference type="VEuPathDB" id="TriTrypDB:LtaPh_1514751"/>
<keyword evidence="1" id="KW-0472">Membrane</keyword>
<feature type="transmembrane region" description="Helical" evidence="1">
    <location>
        <begin position="67"/>
        <end position="88"/>
    </location>
</feature>
<evidence type="ECO:0000313" key="4">
    <source>
        <dbReference type="Proteomes" id="UP000419144"/>
    </source>
</evidence>
<dbReference type="EMBL" id="BLBS01000019">
    <property type="protein sequence ID" value="GET87346.1"/>
    <property type="molecule type" value="Genomic_DNA"/>
</dbReference>
<sequence length="153" mass="18477">MLPFFFLCLSWLARCIAKRHIDSYRPPSPTQQQGLVFPHPYSCYPHHTRFPFCNCYTSSHRLRLSLVTWRIVVLLGAKTLVVRILVLHRQRFRLVVRRDTVAVLVVVLRRHLWYNAKKKKNERDKFFESRELERQAINDRTRTCDKSNWYAYI</sequence>
<keyword evidence="1" id="KW-0812">Transmembrane</keyword>
<evidence type="ECO:0000256" key="2">
    <source>
        <dbReference type="SAM" id="SignalP"/>
    </source>
</evidence>